<comment type="caution">
    <text evidence="2">The sequence shown here is derived from an EMBL/GenBank/DDBJ whole genome shotgun (WGS) entry which is preliminary data.</text>
</comment>
<sequence>MAGLCEDGNGPPGSLKAISNTYAYAKTKSQSPRNTFNSRQNKILRFNENEEEREIRLRTNNAIISAARLRRLSSKAMIDLMIIEFEITKAPGRGNSGERSQRISGQQLY</sequence>
<organism evidence="2 3">
    <name type="scientific">Periplaneta americana</name>
    <name type="common">American cockroach</name>
    <name type="synonym">Blatta americana</name>
    <dbReference type="NCBI Taxonomy" id="6978"/>
    <lineage>
        <taxon>Eukaryota</taxon>
        <taxon>Metazoa</taxon>
        <taxon>Ecdysozoa</taxon>
        <taxon>Arthropoda</taxon>
        <taxon>Hexapoda</taxon>
        <taxon>Insecta</taxon>
        <taxon>Pterygota</taxon>
        <taxon>Neoptera</taxon>
        <taxon>Polyneoptera</taxon>
        <taxon>Dictyoptera</taxon>
        <taxon>Blattodea</taxon>
        <taxon>Blattoidea</taxon>
        <taxon>Blattidae</taxon>
        <taxon>Blattinae</taxon>
        <taxon>Periplaneta</taxon>
    </lineage>
</organism>
<name>A0ABQ8TKI2_PERAM</name>
<dbReference type="EMBL" id="JAJSOF020000009">
    <property type="protein sequence ID" value="KAJ4446237.1"/>
    <property type="molecule type" value="Genomic_DNA"/>
</dbReference>
<evidence type="ECO:0000313" key="3">
    <source>
        <dbReference type="Proteomes" id="UP001148838"/>
    </source>
</evidence>
<accession>A0ABQ8TKI2</accession>
<protein>
    <submittedName>
        <fullName evidence="2">Uncharacterized protein</fullName>
    </submittedName>
</protein>
<feature type="region of interest" description="Disordered" evidence="1">
    <location>
        <begin position="90"/>
        <end position="109"/>
    </location>
</feature>
<evidence type="ECO:0000313" key="2">
    <source>
        <dbReference type="EMBL" id="KAJ4446237.1"/>
    </source>
</evidence>
<keyword evidence="3" id="KW-1185">Reference proteome</keyword>
<dbReference type="Proteomes" id="UP001148838">
    <property type="component" value="Unassembled WGS sequence"/>
</dbReference>
<gene>
    <name evidence="2" type="ORF">ANN_12931</name>
</gene>
<reference evidence="2 3" key="1">
    <citation type="journal article" date="2022" name="Allergy">
        <title>Genome assembly and annotation of Periplaneta americana reveal a comprehensive cockroach allergen profile.</title>
        <authorList>
            <person name="Wang L."/>
            <person name="Xiong Q."/>
            <person name="Saelim N."/>
            <person name="Wang L."/>
            <person name="Nong W."/>
            <person name="Wan A.T."/>
            <person name="Shi M."/>
            <person name="Liu X."/>
            <person name="Cao Q."/>
            <person name="Hui J.H.L."/>
            <person name="Sookrung N."/>
            <person name="Leung T.F."/>
            <person name="Tungtrongchitr A."/>
            <person name="Tsui S.K.W."/>
        </authorList>
    </citation>
    <scope>NUCLEOTIDE SEQUENCE [LARGE SCALE GENOMIC DNA]</scope>
    <source>
        <strain evidence="2">PWHHKU_190912</strain>
    </source>
</reference>
<evidence type="ECO:0000256" key="1">
    <source>
        <dbReference type="SAM" id="MobiDB-lite"/>
    </source>
</evidence>
<proteinExistence type="predicted"/>